<gene>
    <name evidence="1" type="ORF">IPN02_03850</name>
</gene>
<dbReference type="InterPro" id="IPR056955">
    <property type="entry name" value="ORC-CDC6-like"/>
</dbReference>
<proteinExistence type="predicted"/>
<dbReference type="Proteomes" id="UP000727993">
    <property type="component" value="Unassembled WGS sequence"/>
</dbReference>
<name>A0A936TC20_9ACTN</name>
<evidence type="ECO:0000313" key="2">
    <source>
        <dbReference type="Proteomes" id="UP000727993"/>
    </source>
</evidence>
<dbReference type="EMBL" id="JADJZA010000001">
    <property type="protein sequence ID" value="MBK9296006.1"/>
    <property type="molecule type" value="Genomic_DNA"/>
</dbReference>
<sequence>MSDEPTSGADCRQVLAEVFGAYKQERMNLDMFEHFITPGYFPELRTRTPCVMIGGRGTGKTTALWGLSYEGTYIRSGRNAGLLETSEIIGVYLRCDRAVSQTFSGSSRSAEDWQKLFIHYVNLVFCDLVLEFIDWAERELGDTIRLSSDSLEAVQLNLGLTSETIETTSRGLQKRLRTLITQLELAVNNNRPLADLQLSVLGKPLEPLVAAVSAATASIVHGKAIAFLLDEYESYSAEQQQVVNTLLKNSELDYTIKIAVRELGFHSRSVIGGGEPLIAPADFSVIDLSRLLIGSRFNSFAKDVIQARIDEYYRQTDTSNPPNTRILFPDLTISAEAGLLGASGIAADVRSEILDNTASSRVESFLASSTDLALVVLKYWAESDGIGLATAAERAAANSKKWESRLVNYAYASLFTLKSQRAAKIRKYYAGWDTLALMSAGNIRFLLLIVAEALRMSNENITAPELVPVTPEIQTLASQAVGSEHLLEIREIDQVGPDLLRLALGLGRLFETMARDPHGHTPEVNEFYLPPSDLEQMKAAQRAQLEDLLRAAVQHSVVLRIPSSKRRDVLTTREDDYLLHPILSAAFVFSHRRKRKVLVRPQELLDLVTDPRTALRAILTRTGRTGPPTTEFLPDQLDLFKDYFDAGIE</sequence>
<protein>
    <submittedName>
        <fullName evidence="1">Uncharacterized protein</fullName>
    </submittedName>
</protein>
<reference evidence="1 2" key="1">
    <citation type="submission" date="2020-10" db="EMBL/GenBank/DDBJ databases">
        <title>Connecting structure to function with the recovery of over 1000 high-quality activated sludge metagenome-assembled genomes encoding full-length rRNA genes using long-read sequencing.</title>
        <authorList>
            <person name="Singleton C.M."/>
            <person name="Petriglieri F."/>
            <person name="Kristensen J.M."/>
            <person name="Kirkegaard R.H."/>
            <person name="Michaelsen T.Y."/>
            <person name="Andersen M.H."/>
            <person name="Karst S.M."/>
            <person name="Dueholm M.S."/>
            <person name="Nielsen P.H."/>
            <person name="Albertsen M."/>
        </authorList>
    </citation>
    <scope>NUCLEOTIDE SEQUENCE [LARGE SCALE GENOMIC DNA]</scope>
    <source>
        <strain evidence="1">Lyne_18-Q3-R50-59_MAXAC.006</strain>
    </source>
</reference>
<dbReference type="AlphaFoldDB" id="A0A936TC20"/>
<organism evidence="1 2">
    <name type="scientific">Candidatus Neomicrothrix subdominans</name>
    <dbReference type="NCBI Taxonomy" id="2954438"/>
    <lineage>
        <taxon>Bacteria</taxon>
        <taxon>Bacillati</taxon>
        <taxon>Actinomycetota</taxon>
        <taxon>Acidimicrobiia</taxon>
        <taxon>Acidimicrobiales</taxon>
        <taxon>Microthrixaceae</taxon>
        <taxon>Candidatus Neomicrothrix</taxon>
    </lineage>
</organism>
<accession>A0A936TC20</accession>
<dbReference type="Pfam" id="PF24389">
    <property type="entry name" value="ORC-CDC6-like"/>
    <property type="match status" value="1"/>
</dbReference>
<evidence type="ECO:0000313" key="1">
    <source>
        <dbReference type="EMBL" id="MBK9296006.1"/>
    </source>
</evidence>
<comment type="caution">
    <text evidence="1">The sequence shown here is derived from an EMBL/GenBank/DDBJ whole genome shotgun (WGS) entry which is preliminary data.</text>
</comment>